<reference evidence="2" key="1">
    <citation type="journal article" date="2021" name="J Fungi (Basel)">
        <title>Virulence traits and population genomics of the black yeast Aureobasidium melanogenum.</title>
        <authorList>
            <person name="Cernosa A."/>
            <person name="Sun X."/>
            <person name="Gostincar C."/>
            <person name="Fang C."/>
            <person name="Gunde-Cimerman N."/>
            <person name="Song Z."/>
        </authorList>
    </citation>
    <scope>NUCLEOTIDE SEQUENCE</scope>
    <source>
        <strain evidence="2">EXF-9298</strain>
    </source>
</reference>
<feature type="chain" id="PRO_5040279065" evidence="1">
    <location>
        <begin position="17"/>
        <end position="434"/>
    </location>
</feature>
<dbReference type="AlphaFoldDB" id="A0A9P8G350"/>
<evidence type="ECO:0000313" key="2">
    <source>
        <dbReference type="EMBL" id="KAG9989824.1"/>
    </source>
</evidence>
<accession>A0A9P8G350</accession>
<reference evidence="2" key="2">
    <citation type="submission" date="2021-08" db="EMBL/GenBank/DDBJ databases">
        <authorList>
            <person name="Gostincar C."/>
            <person name="Sun X."/>
            <person name="Song Z."/>
            <person name="Gunde-Cimerman N."/>
        </authorList>
    </citation>
    <scope>NUCLEOTIDE SEQUENCE</scope>
    <source>
        <strain evidence="2">EXF-9298</strain>
    </source>
</reference>
<feature type="signal peptide" evidence="1">
    <location>
        <begin position="1"/>
        <end position="16"/>
    </location>
</feature>
<keyword evidence="1" id="KW-0732">Signal</keyword>
<evidence type="ECO:0000313" key="3">
    <source>
        <dbReference type="Proteomes" id="UP000729357"/>
    </source>
</evidence>
<evidence type="ECO:0000256" key="1">
    <source>
        <dbReference type="SAM" id="SignalP"/>
    </source>
</evidence>
<protein>
    <submittedName>
        <fullName evidence="2">Uncharacterized protein</fullName>
    </submittedName>
</protein>
<gene>
    <name evidence="2" type="ORF">KCU98_g1599</name>
</gene>
<feature type="non-terminal residue" evidence="2">
    <location>
        <position position="1"/>
    </location>
</feature>
<keyword evidence="3" id="KW-1185">Reference proteome</keyword>
<sequence>MRYTTALLSLATLVVAQDCVSSYESCLSTKDEPTCNSELSSCKNECAVSLDSCNQSGAGSAVCQKNYNSCLNTFPIIPGGSDCVAKYIKCGESGQSSESCDAQNAVCKDSCTNINSACLSSGSADVAACTAQYNACYYSTSDVITLDTVAKYQNCLNAGTNVSACNAELTNWKNECTTIQATCLVSGSADTAFCSSLSNACYYNGTQWTRESCSDAFNACTSSDSECRAELTKCKDSCTSAQASCQTSQFADAAVCESLGATCYGSKNDPITDPNVLAASASVSSTLSSVVAASTGGYTYSNGTTVGKNATSTHTPVPYTGAASKTGVSAALAGVLAVAAYLLKHPERYDPDLLAEFCAPLDALAASWANKPVSEMSDEEVDYRFKVDRIVVKVSSPSDHVEPQTSEQTAEMVHAAKRQALENHYAKRRVPQLS</sequence>
<comment type="caution">
    <text evidence="2">The sequence shown here is derived from an EMBL/GenBank/DDBJ whole genome shotgun (WGS) entry which is preliminary data.</text>
</comment>
<dbReference type="Proteomes" id="UP000729357">
    <property type="component" value="Unassembled WGS sequence"/>
</dbReference>
<proteinExistence type="predicted"/>
<name>A0A9P8G350_AURME</name>
<organism evidence="2 3">
    <name type="scientific">Aureobasidium melanogenum</name>
    <name type="common">Aureobasidium pullulans var. melanogenum</name>
    <dbReference type="NCBI Taxonomy" id="46634"/>
    <lineage>
        <taxon>Eukaryota</taxon>
        <taxon>Fungi</taxon>
        <taxon>Dikarya</taxon>
        <taxon>Ascomycota</taxon>
        <taxon>Pezizomycotina</taxon>
        <taxon>Dothideomycetes</taxon>
        <taxon>Dothideomycetidae</taxon>
        <taxon>Dothideales</taxon>
        <taxon>Saccotheciaceae</taxon>
        <taxon>Aureobasidium</taxon>
    </lineage>
</organism>
<dbReference type="EMBL" id="JAHFXS010000062">
    <property type="protein sequence ID" value="KAG9989824.1"/>
    <property type="molecule type" value="Genomic_DNA"/>
</dbReference>